<dbReference type="PANTHER" id="PTHR43750">
    <property type="entry name" value="UDP-GLUCOSE 6-DEHYDROGENASE TUAD"/>
    <property type="match status" value="1"/>
</dbReference>
<comment type="catalytic activity">
    <reaction evidence="6">
        <text>UDP-alpha-D-glucose + 2 NAD(+) + H2O = UDP-alpha-D-glucuronate + 2 NADH + 3 H(+)</text>
        <dbReference type="Rhea" id="RHEA:23596"/>
        <dbReference type="ChEBI" id="CHEBI:15377"/>
        <dbReference type="ChEBI" id="CHEBI:15378"/>
        <dbReference type="ChEBI" id="CHEBI:57540"/>
        <dbReference type="ChEBI" id="CHEBI:57945"/>
        <dbReference type="ChEBI" id="CHEBI:58052"/>
        <dbReference type="ChEBI" id="CHEBI:58885"/>
        <dbReference type="EC" id="1.1.1.22"/>
    </reaction>
</comment>
<dbReference type="InterPro" id="IPR017476">
    <property type="entry name" value="UDP-Glc/GDP-Man"/>
</dbReference>
<dbReference type="InterPro" id="IPR036291">
    <property type="entry name" value="NAD(P)-bd_dom_sf"/>
</dbReference>
<evidence type="ECO:0000256" key="6">
    <source>
        <dbReference type="ARBA" id="ARBA00047473"/>
    </source>
</evidence>
<dbReference type="Pfam" id="PF03720">
    <property type="entry name" value="UDPG_MGDP_dh_C"/>
    <property type="match status" value="1"/>
</dbReference>
<dbReference type="PANTHER" id="PTHR43750:SF3">
    <property type="entry name" value="UDP-GLUCOSE 6-DEHYDROGENASE TUAD"/>
    <property type="match status" value="1"/>
</dbReference>
<comment type="similarity">
    <text evidence="2">Belongs to the UDP-glucose/GDP-mannose dehydrogenase family.</text>
</comment>
<accession>A0A094QC65</accession>
<dbReference type="EMBL" id="JNSL01000017">
    <property type="protein sequence ID" value="KGA20947.1"/>
    <property type="molecule type" value="Genomic_DNA"/>
</dbReference>
<feature type="domain" description="UDP-glucose/GDP-mannose dehydrogenase C-terminal" evidence="7">
    <location>
        <begin position="322"/>
        <end position="425"/>
    </location>
</feature>
<dbReference type="Pfam" id="PF03721">
    <property type="entry name" value="UDPG_MGDP_dh_N"/>
    <property type="match status" value="1"/>
</dbReference>
<proteinExistence type="inferred from homology"/>
<dbReference type="AlphaFoldDB" id="A0A094QC65"/>
<organism evidence="8">
    <name type="scientific">freshwater metagenome</name>
    <dbReference type="NCBI Taxonomy" id="449393"/>
    <lineage>
        <taxon>unclassified sequences</taxon>
        <taxon>metagenomes</taxon>
        <taxon>ecological metagenomes</taxon>
    </lineage>
</organism>
<dbReference type="SMART" id="SM00984">
    <property type="entry name" value="UDPG_MGDP_dh_C"/>
    <property type="match status" value="1"/>
</dbReference>
<dbReference type="InterPro" id="IPR014026">
    <property type="entry name" value="UDP-Glc/GDP-Man_DH_dimer"/>
</dbReference>
<dbReference type="GO" id="GO:0006065">
    <property type="term" value="P:UDP-glucuronate biosynthetic process"/>
    <property type="evidence" value="ECO:0007669"/>
    <property type="project" value="UniProtKB-UniPathway"/>
</dbReference>
<dbReference type="SUPFAM" id="SSF48179">
    <property type="entry name" value="6-phosphogluconate dehydrogenase C-terminal domain-like"/>
    <property type="match status" value="1"/>
</dbReference>
<sequence>MSQKVTVIGTGYVGLVTGACLADLGHHVVCLDVDASRVARLTAGEIPIYEPGLDDIVMRAVAAGRLEFTTDVAAATEHGDYQMIAVGTPQSEDGSANVSYVYTAARNIGAHITRPVIVIDKSTVPVGTGDQVRELINAELERRGLDVAVSVVSNPEFLKEGAAIEDLMHPDRIVVGVSDDTSAEKMAVLYARLLDTPERMLVTDVRSAELTKYAANAMLATRISFMNELARLAELIGANIDDVKVGMGSDARIGPKFLNAGVGYGGSCFPKDVQALIHTAQSNGMKGLRILEAVEKVNTSQKTFLLDKLEREFPDVSALTVAVWGLAFKPHTDDVRDATSVTLVSRLVNQAARIQAFDPVAIEAFRNQTHLPSVIYAESAVAALEGADVLLILTEWPEFASVDPSIFAKQLSKKTIFDGRNIFSLEDMATAGVTYHSIGRPTVG</sequence>
<dbReference type="InterPro" id="IPR014027">
    <property type="entry name" value="UDP-Glc/GDP-Man_DH_C"/>
</dbReference>
<keyword evidence="5" id="KW-0520">NAD</keyword>
<gene>
    <name evidence="8" type="ORF">GM51_4370</name>
</gene>
<evidence type="ECO:0000259" key="7">
    <source>
        <dbReference type="SMART" id="SM00984"/>
    </source>
</evidence>
<dbReference type="PIRSF" id="PIRSF000124">
    <property type="entry name" value="UDPglc_GDPman_dh"/>
    <property type="match status" value="1"/>
</dbReference>
<dbReference type="GO" id="GO:0051287">
    <property type="term" value="F:NAD binding"/>
    <property type="evidence" value="ECO:0007669"/>
    <property type="project" value="InterPro"/>
</dbReference>
<protein>
    <recommendedName>
        <fullName evidence="3">UDP-glucose 6-dehydrogenase</fullName>
        <ecNumber evidence="3">1.1.1.22</ecNumber>
    </recommendedName>
</protein>
<dbReference type="PIRSF" id="PIRSF500134">
    <property type="entry name" value="UDPglc_DH_bac"/>
    <property type="match status" value="1"/>
</dbReference>
<dbReference type="SUPFAM" id="SSF51735">
    <property type="entry name" value="NAD(P)-binding Rossmann-fold domains"/>
    <property type="match status" value="1"/>
</dbReference>
<evidence type="ECO:0000256" key="3">
    <source>
        <dbReference type="ARBA" id="ARBA00012954"/>
    </source>
</evidence>
<dbReference type="Gene3D" id="3.40.50.720">
    <property type="entry name" value="NAD(P)-binding Rossmann-like Domain"/>
    <property type="match status" value="2"/>
</dbReference>
<dbReference type="SUPFAM" id="SSF52413">
    <property type="entry name" value="UDP-glucose/GDP-mannose dehydrogenase C-terminal domain"/>
    <property type="match status" value="1"/>
</dbReference>
<comment type="pathway">
    <text evidence="1">Nucleotide-sugar biosynthesis; UDP-alpha-D-glucuronate biosynthesis; UDP-alpha-D-glucuronate from UDP-alpha-D-glucose: step 1/1.</text>
</comment>
<evidence type="ECO:0000256" key="2">
    <source>
        <dbReference type="ARBA" id="ARBA00006601"/>
    </source>
</evidence>
<dbReference type="InterPro" id="IPR001732">
    <property type="entry name" value="UDP-Glc/GDP-Man_DH_N"/>
</dbReference>
<evidence type="ECO:0000256" key="1">
    <source>
        <dbReference type="ARBA" id="ARBA00004701"/>
    </source>
</evidence>
<dbReference type="Gene3D" id="1.20.5.100">
    <property type="entry name" value="Cytochrome c1, transmembrane anchor, C-terminal"/>
    <property type="match status" value="1"/>
</dbReference>
<dbReference type="GO" id="GO:0003979">
    <property type="term" value="F:UDP-glucose 6-dehydrogenase activity"/>
    <property type="evidence" value="ECO:0007669"/>
    <property type="project" value="UniProtKB-EC"/>
</dbReference>
<dbReference type="PROSITE" id="PS51257">
    <property type="entry name" value="PROKAR_LIPOPROTEIN"/>
    <property type="match status" value="1"/>
</dbReference>
<name>A0A094QC65_9ZZZZ</name>
<dbReference type="NCBIfam" id="TIGR03026">
    <property type="entry name" value="NDP-sugDHase"/>
    <property type="match status" value="1"/>
</dbReference>
<dbReference type="InterPro" id="IPR036220">
    <property type="entry name" value="UDP-Glc/GDP-Man_DH_C_sf"/>
</dbReference>
<evidence type="ECO:0000256" key="4">
    <source>
        <dbReference type="ARBA" id="ARBA00023002"/>
    </source>
</evidence>
<keyword evidence="4" id="KW-0560">Oxidoreductase</keyword>
<dbReference type="InterPro" id="IPR008927">
    <property type="entry name" value="6-PGluconate_DH-like_C_sf"/>
</dbReference>
<dbReference type="InterPro" id="IPR028357">
    <property type="entry name" value="UDPglc_DH_bac"/>
</dbReference>
<dbReference type="EC" id="1.1.1.22" evidence="3"/>
<reference evidence="8" key="1">
    <citation type="submission" date="2014-06" db="EMBL/GenBank/DDBJ databases">
        <title>Key roles for freshwater Actinobacteria revealed by deep metagenomic sequencing.</title>
        <authorList>
            <person name="Ghai R."/>
            <person name="Mizuno C.M."/>
            <person name="Picazo A."/>
            <person name="Camacho A."/>
            <person name="Rodriguez-Valera F."/>
        </authorList>
    </citation>
    <scope>NUCLEOTIDE SEQUENCE</scope>
</reference>
<dbReference type="UniPathway" id="UPA00038">
    <property type="reaction ID" value="UER00491"/>
</dbReference>
<dbReference type="Pfam" id="PF00984">
    <property type="entry name" value="UDPG_MGDP_dh"/>
    <property type="match status" value="1"/>
</dbReference>
<dbReference type="GO" id="GO:0000271">
    <property type="term" value="P:polysaccharide biosynthetic process"/>
    <property type="evidence" value="ECO:0007669"/>
    <property type="project" value="InterPro"/>
</dbReference>
<evidence type="ECO:0000256" key="5">
    <source>
        <dbReference type="ARBA" id="ARBA00023027"/>
    </source>
</evidence>
<evidence type="ECO:0000313" key="8">
    <source>
        <dbReference type="EMBL" id="KGA20947.1"/>
    </source>
</evidence>
<comment type="caution">
    <text evidence="8">The sequence shown here is derived from an EMBL/GenBank/DDBJ whole genome shotgun (WGS) entry which is preliminary data.</text>
</comment>